<feature type="compositionally biased region" description="Low complexity" evidence="1">
    <location>
        <begin position="7"/>
        <end position="23"/>
    </location>
</feature>
<feature type="region of interest" description="Disordered" evidence="1">
    <location>
        <begin position="88"/>
        <end position="130"/>
    </location>
</feature>
<evidence type="ECO:0000256" key="1">
    <source>
        <dbReference type="SAM" id="MobiDB-lite"/>
    </source>
</evidence>
<dbReference type="EMBL" id="KQ459232">
    <property type="protein sequence ID" value="KPJ02736.1"/>
    <property type="molecule type" value="Genomic_DNA"/>
</dbReference>
<dbReference type="AlphaFoldDB" id="A0A194QH16"/>
<proteinExistence type="predicted"/>
<evidence type="ECO:0000313" key="2">
    <source>
        <dbReference type="EMBL" id="KPJ02736.1"/>
    </source>
</evidence>
<accession>A0A194QH16</accession>
<gene>
    <name evidence="2" type="ORF">RR46_09939</name>
</gene>
<feature type="region of interest" description="Disordered" evidence="1">
    <location>
        <begin position="1"/>
        <end position="23"/>
    </location>
</feature>
<sequence>MKEAKVAARGSRSARRYAQQRDVGALASRPALRLRAARTRVTPHVPRRRGRDALLEYTLPVAQPPGDLTTTHHQCCIFSPKDLRAARGHDDSGHLARGRTLASPKHKSIIGKPRRESSQGSDASSPVLRGGCLLSPHRAAAIDRERDGARVNADIETVRRPRASAARVQCEC</sequence>
<name>A0A194QH16_PAPXU</name>
<organism evidence="2 3">
    <name type="scientific">Papilio xuthus</name>
    <name type="common">Asian swallowtail butterfly</name>
    <dbReference type="NCBI Taxonomy" id="66420"/>
    <lineage>
        <taxon>Eukaryota</taxon>
        <taxon>Metazoa</taxon>
        <taxon>Ecdysozoa</taxon>
        <taxon>Arthropoda</taxon>
        <taxon>Hexapoda</taxon>
        <taxon>Insecta</taxon>
        <taxon>Pterygota</taxon>
        <taxon>Neoptera</taxon>
        <taxon>Endopterygota</taxon>
        <taxon>Lepidoptera</taxon>
        <taxon>Glossata</taxon>
        <taxon>Ditrysia</taxon>
        <taxon>Papilionoidea</taxon>
        <taxon>Papilionidae</taxon>
        <taxon>Papilioninae</taxon>
        <taxon>Papilio</taxon>
    </lineage>
</organism>
<reference evidence="2 3" key="1">
    <citation type="journal article" date="2015" name="Nat. Commun.">
        <title>Outbred genome sequencing and CRISPR/Cas9 gene editing in butterflies.</title>
        <authorList>
            <person name="Li X."/>
            <person name="Fan D."/>
            <person name="Zhang W."/>
            <person name="Liu G."/>
            <person name="Zhang L."/>
            <person name="Zhao L."/>
            <person name="Fang X."/>
            <person name="Chen L."/>
            <person name="Dong Y."/>
            <person name="Chen Y."/>
            <person name="Ding Y."/>
            <person name="Zhao R."/>
            <person name="Feng M."/>
            <person name="Zhu Y."/>
            <person name="Feng Y."/>
            <person name="Jiang X."/>
            <person name="Zhu D."/>
            <person name="Xiang H."/>
            <person name="Feng X."/>
            <person name="Li S."/>
            <person name="Wang J."/>
            <person name="Zhang G."/>
            <person name="Kronforst M.R."/>
            <person name="Wang W."/>
        </authorList>
    </citation>
    <scope>NUCLEOTIDE SEQUENCE [LARGE SCALE GENOMIC DNA]</scope>
    <source>
        <strain evidence="2">Ya'a_city_454_Px</strain>
        <tissue evidence="2">Whole body</tissue>
    </source>
</reference>
<evidence type="ECO:0000313" key="3">
    <source>
        <dbReference type="Proteomes" id="UP000053268"/>
    </source>
</evidence>
<dbReference type="Proteomes" id="UP000053268">
    <property type="component" value="Unassembled WGS sequence"/>
</dbReference>
<keyword evidence="3" id="KW-1185">Reference proteome</keyword>
<protein>
    <submittedName>
        <fullName evidence="2">Uncharacterized protein</fullName>
    </submittedName>
</protein>